<evidence type="ECO:0000313" key="6">
    <source>
        <dbReference type="EMBL" id="CBJ27800.1"/>
    </source>
</evidence>
<dbReference type="Pfam" id="PF00504">
    <property type="entry name" value="Chloroa_b-bind"/>
    <property type="match status" value="1"/>
</dbReference>
<organism evidence="6 7">
    <name type="scientific">Ectocarpus siliculosus</name>
    <name type="common">Brown alga</name>
    <name type="synonym">Conferva siliculosa</name>
    <dbReference type="NCBI Taxonomy" id="2880"/>
    <lineage>
        <taxon>Eukaryota</taxon>
        <taxon>Sar</taxon>
        <taxon>Stramenopiles</taxon>
        <taxon>Ochrophyta</taxon>
        <taxon>PX clade</taxon>
        <taxon>Phaeophyceae</taxon>
        <taxon>Ectocarpales</taxon>
        <taxon>Ectocarpaceae</taxon>
        <taxon>Ectocarpus</taxon>
    </lineage>
</organism>
<evidence type="ECO:0000256" key="4">
    <source>
        <dbReference type="ARBA" id="ARBA00022640"/>
    </source>
</evidence>
<keyword evidence="3" id="KW-0150">Chloroplast</keyword>
<dbReference type="Gene3D" id="1.10.3460.10">
    <property type="entry name" value="Chlorophyll a/b binding protein domain"/>
    <property type="match status" value="1"/>
</dbReference>
<dbReference type="AlphaFoldDB" id="D7G7R9"/>
<dbReference type="OrthoDB" id="423598at2759"/>
<gene>
    <name evidence="6" type="primary">LHCP15</name>
    <name evidence="6" type="ORF">Esi_0085_0041</name>
</gene>
<dbReference type="SUPFAM" id="SSF103511">
    <property type="entry name" value="Chlorophyll a-b binding protein"/>
    <property type="match status" value="1"/>
</dbReference>
<reference evidence="6 7" key="1">
    <citation type="journal article" date="2010" name="Nature">
        <title>The Ectocarpus genome and the independent evolution of multicellularity in brown algae.</title>
        <authorList>
            <person name="Cock J.M."/>
            <person name="Sterck L."/>
            <person name="Rouze P."/>
            <person name="Scornet D."/>
            <person name="Allen A.E."/>
            <person name="Amoutzias G."/>
            <person name="Anthouard V."/>
            <person name="Artiguenave F."/>
            <person name="Aury J.M."/>
            <person name="Badger J.H."/>
            <person name="Beszteri B."/>
            <person name="Billiau K."/>
            <person name="Bonnet E."/>
            <person name="Bothwell J.H."/>
            <person name="Bowler C."/>
            <person name="Boyen C."/>
            <person name="Brownlee C."/>
            <person name="Carrano C.J."/>
            <person name="Charrier B."/>
            <person name="Cho G.Y."/>
            <person name="Coelho S.M."/>
            <person name="Collen J."/>
            <person name="Corre E."/>
            <person name="Da Silva C."/>
            <person name="Delage L."/>
            <person name="Delaroque N."/>
            <person name="Dittami S.M."/>
            <person name="Doulbeau S."/>
            <person name="Elias M."/>
            <person name="Farnham G."/>
            <person name="Gachon C.M."/>
            <person name="Gschloessl B."/>
            <person name="Heesch S."/>
            <person name="Jabbari K."/>
            <person name="Jubin C."/>
            <person name="Kawai H."/>
            <person name="Kimura K."/>
            <person name="Kloareg B."/>
            <person name="Kupper F.C."/>
            <person name="Lang D."/>
            <person name="Le Bail A."/>
            <person name="Leblanc C."/>
            <person name="Lerouge P."/>
            <person name="Lohr M."/>
            <person name="Lopez P.J."/>
            <person name="Martens C."/>
            <person name="Maumus F."/>
            <person name="Michel G."/>
            <person name="Miranda-Saavedra D."/>
            <person name="Morales J."/>
            <person name="Moreau H."/>
            <person name="Motomura T."/>
            <person name="Nagasato C."/>
            <person name="Napoli C.A."/>
            <person name="Nelson D.R."/>
            <person name="Nyvall-Collen P."/>
            <person name="Peters A.F."/>
            <person name="Pommier C."/>
            <person name="Potin P."/>
            <person name="Poulain J."/>
            <person name="Quesneville H."/>
            <person name="Read B."/>
            <person name="Rensing S.A."/>
            <person name="Ritter A."/>
            <person name="Rousvoal S."/>
            <person name="Samanta M."/>
            <person name="Samson G."/>
            <person name="Schroeder D.C."/>
            <person name="Segurens B."/>
            <person name="Strittmatter M."/>
            <person name="Tonon T."/>
            <person name="Tregear J.W."/>
            <person name="Valentin K."/>
            <person name="von Dassow P."/>
            <person name="Yamagishi T."/>
            <person name="Van de Peer Y."/>
            <person name="Wincker P."/>
        </authorList>
    </citation>
    <scope>NUCLEOTIDE SEQUENCE [LARGE SCALE GENOMIC DNA]</scope>
    <source>
        <strain evidence="7">Ec32 / CCAP1310/4</strain>
    </source>
</reference>
<keyword evidence="7" id="KW-1185">Reference proteome</keyword>
<accession>D7G7R9</accession>
<dbReference type="InParanoid" id="D7G7R9"/>
<feature type="compositionally biased region" description="Basic residues" evidence="5">
    <location>
        <begin position="28"/>
        <end position="38"/>
    </location>
</feature>
<evidence type="ECO:0000256" key="2">
    <source>
        <dbReference type="ARBA" id="ARBA00005933"/>
    </source>
</evidence>
<proteinExistence type="inferred from homology"/>
<evidence type="ECO:0000256" key="1">
    <source>
        <dbReference type="ARBA" id="ARBA00004229"/>
    </source>
</evidence>
<dbReference type="InterPro" id="IPR022796">
    <property type="entry name" value="Chloroa_b-bind"/>
</dbReference>
<dbReference type="Proteomes" id="UP000002630">
    <property type="component" value="Linkage Group LG16"/>
</dbReference>
<evidence type="ECO:0000256" key="3">
    <source>
        <dbReference type="ARBA" id="ARBA00022528"/>
    </source>
</evidence>
<feature type="region of interest" description="Disordered" evidence="5">
    <location>
        <begin position="1"/>
        <end position="38"/>
    </location>
</feature>
<dbReference type="EMBL" id="FN649086">
    <property type="protein sequence ID" value="CBJ27800.1"/>
    <property type="molecule type" value="Genomic_DNA"/>
</dbReference>
<evidence type="ECO:0000313" key="7">
    <source>
        <dbReference type="Proteomes" id="UP000002630"/>
    </source>
</evidence>
<comment type="subcellular location">
    <subcellularLocation>
        <location evidence="1">Plastid</location>
        <location evidence="1">Chloroplast</location>
    </subcellularLocation>
</comment>
<comment type="similarity">
    <text evidence="2">Belongs to the fucoxanthin chlorophyll protein family.</text>
</comment>
<dbReference type="GO" id="GO:0009507">
    <property type="term" value="C:chloroplast"/>
    <property type="evidence" value="ECO:0007669"/>
    <property type="project" value="UniProtKB-SubCell"/>
</dbReference>
<dbReference type="EMBL" id="FN649741">
    <property type="protein sequence ID" value="CBJ27800.1"/>
    <property type="molecule type" value="Genomic_DNA"/>
</dbReference>
<evidence type="ECO:0000256" key="5">
    <source>
        <dbReference type="SAM" id="MobiDB-lite"/>
    </source>
</evidence>
<keyword evidence="4" id="KW-0934">Plastid</keyword>
<sequence>MLSPAPLPARAASGRSTARELGFDPAKIKPKNPVRPKKMQTKELNNGRLAMIGIAGMLVQELVNGQDILG</sequence>
<feature type="compositionally biased region" description="Low complexity" evidence="5">
    <location>
        <begin position="1"/>
        <end position="16"/>
    </location>
</feature>
<protein>
    <submittedName>
        <fullName evidence="6">Light harvesting complex protein</fullName>
    </submittedName>
</protein>
<name>D7G7R9_ECTSI</name>